<feature type="compositionally biased region" description="Polar residues" evidence="1">
    <location>
        <begin position="254"/>
        <end position="271"/>
    </location>
</feature>
<name>A0A318UN03_9GAMM</name>
<dbReference type="SUPFAM" id="SSF54106">
    <property type="entry name" value="LysM domain"/>
    <property type="match status" value="1"/>
</dbReference>
<accession>A0A318UN03</accession>
<feature type="domain" description="LysM" evidence="2">
    <location>
        <begin position="4"/>
        <end position="50"/>
    </location>
</feature>
<dbReference type="EMBL" id="QKLW01000018">
    <property type="protein sequence ID" value="PYF77792.1"/>
    <property type="molecule type" value="Genomic_DNA"/>
</dbReference>
<dbReference type="Pfam" id="PF01476">
    <property type="entry name" value="LysM"/>
    <property type="match status" value="1"/>
</dbReference>
<protein>
    <submittedName>
        <fullName evidence="3">LysM domain-containing protein</fullName>
    </submittedName>
</protein>
<evidence type="ECO:0000256" key="1">
    <source>
        <dbReference type="SAM" id="MobiDB-lite"/>
    </source>
</evidence>
<evidence type="ECO:0000313" key="3">
    <source>
        <dbReference type="EMBL" id="PYF77792.1"/>
    </source>
</evidence>
<dbReference type="Proteomes" id="UP000247551">
    <property type="component" value="Unassembled WGS sequence"/>
</dbReference>
<dbReference type="InterPro" id="IPR036779">
    <property type="entry name" value="LysM_dom_sf"/>
</dbReference>
<keyword evidence="4" id="KW-1185">Reference proteome</keyword>
<dbReference type="RefSeq" id="WP_110577475.1">
    <property type="nucleotide sequence ID" value="NZ_QKLW01000018.1"/>
</dbReference>
<dbReference type="CDD" id="cd00118">
    <property type="entry name" value="LysM"/>
    <property type="match status" value="1"/>
</dbReference>
<reference evidence="3 4" key="1">
    <citation type="submission" date="2018-06" db="EMBL/GenBank/DDBJ databases">
        <title>Genomic Encyclopedia of Type Strains, Phase III (KMG-III): the genomes of soil and plant-associated and newly described type strains.</title>
        <authorList>
            <person name="Whitman W."/>
        </authorList>
    </citation>
    <scope>NUCLEOTIDE SEQUENCE [LARGE SCALE GENOMIC DNA]</scope>
    <source>
        <strain evidence="3 4">CECT 7730</strain>
    </source>
</reference>
<evidence type="ECO:0000313" key="4">
    <source>
        <dbReference type="Proteomes" id="UP000247551"/>
    </source>
</evidence>
<dbReference type="AlphaFoldDB" id="A0A318UN03"/>
<evidence type="ECO:0000259" key="2">
    <source>
        <dbReference type="PROSITE" id="PS51782"/>
    </source>
</evidence>
<dbReference type="PROSITE" id="PS51782">
    <property type="entry name" value="LYSM"/>
    <property type="match status" value="1"/>
</dbReference>
<dbReference type="SMART" id="SM00257">
    <property type="entry name" value="LysM"/>
    <property type="match status" value="1"/>
</dbReference>
<dbReference type="InterPro" id="IPR018392">
    <property type="entry name" value="LysM"/>
</dbReference>
<gene>
    <name evidence="3" type="ORF">DFP75_1183</name>
</gene>
<comment type="caution">
    <text evidence="3">The sequence shown here is derived from an EMBL/GenBank/DDBJ whole genome shotgun (WGS) entry which is preliminary data.</text>
</comment>
<organism evidence="3 4">
    <name type="scientific">Marinomonas alcarazii</name>
    <dbReference type="NCBI Taxonomy" id="491949"/>
    <lineage>
        <taxon>Bacteria</taxon>
        <taxon>Pseudomonadati</taxon>
        <taxon>Pseudomonadota</taxon>
        <taxon>Gammaproteobacteria</taxon>
        <taxon>Oceanospirillales</taxon>
        <taxon>Oceanospirillaceae</taxon>
        <taxon>Marinomonas</taxon>
    </lineage>
</organism>
<sequence length="845" mass="92549">MSNKTYVIKEGDQLLKIALEQGVNYIDLLELNPAYQANPNLIHSGETLILSAEEETVEEPETKPAIAEPAGSSIPAEGCLQGKPACQGEDVCDVLVFSDDEPEHYYVLTTKEQQSLVLEEAEQMSVLAADFYDLTMAAPKSDSADKAAIEAHRAKKQKWLERAYQSNVLSPEKLTEESKTHQNKSNDDFAANKIANLTERKQILGGYYSDNYFWGDPESVKTFRDRLIADINKEIAEFERIRENASKESGVKENGSSNAQTVGRDSSTTNKKGSETRVKAGFREAVLISQNKVIYVRVSFLENQKANWRKVSSSPSLKAALLSKKDGKALLGAMLKDIKRDIVKGANGGLFNNLEGTLYSNKLMDEKFKEWKFKVDSAGSSSEDANFAVSGEAQLARFCFHTDAKSLVKPKDGEKNGEVDLGISAGAEMSLLEGKIEASACLPHRRGYYLYITYLDASGKDVQYPFGQFRAELKLVLSCFVGATGSVGATATVHTKPKEQSSGLSALVGSGMNLDVDNKAGGALTVKGEGFAGAQAGGQVSGALQWEAPENIGKDKFDALVEVVASGNVAFGAGAGVEFTLKLTPDGFELHCSASMVLGPGGSGGFGAKVDFTKLWPLAKVIWGALAVADYRTLQCVDEVAYRYLSRAAYYFFTVPSEALEDAVGKGFEFIDSWWDEQAAVWSDRELRCAEAKQLAKTILDGQGKYSGVDQNQLQPETIGMLMDTLVQTFYWNSEEQQEKAIVMLLTGSIGHSWRKFEEVLAHMNPQGKKQSGDQALFDNLDRINAILAGDQQEQFNDWIKWLSEGEDDINQRYLLAFTYKTGPAFQNKLSLVAQQISDVPSFYA</sequence>
<feature type="region of interest" description="Disordered" evidence="1">
    <location>
        <begin position="246"/>
        <end position="275"/>
    </location>
</feature>
<proteinExistence type="predicted"/>
<dbReference type="Gene3D" id="3.10.350.10">
    <property type="entry name" value="LysM domain"/>
    <property type="match status" value="1"/>
</dbReference>